<protein>
    <submittedName>
        <fullName evidence="2">Uncharacterized protein</fullName>
    </submittedName>
</protein>
<dbReference type="Proteomes" id="UP000758603">
    <property type="component" value="Unassembled WGS sequence"/>
</dbReference>
<dbReference type="GeneID" id="70125540"/>
<proteinExistence type="predicted"/>
<comment type="caution">
    <text evidence="2">The sequence shown here is derived from an EMBL/GenBank/DDBJ whole genome shotgun (WGS) entry which is preliminary data.</text>
</comment>
<evidence type="ECO:0000313" key="2">
    <source>
        <dbReference type="EMBL" id="KAH6647703.1"/>
    </source>
</evidence>
<gene>
    <name evidence="2" type="ORF">BKA67DRAFT_396336</name>
</gene>
<feature type="region of interest" description="Disordered" evidence="1">
    <location>
        <begin position="73"/>
        <end position="96"/>
    </location>
</feature>
<dbReference type="AlphaFoldDB" id="A0A9P8RPB9"/>
<sequence length="191" mass="21344">MATWTKIYSQALLLSTAALPFQFWHFRRSAFADMINISGFWKCSPSLGLLLFWAGPQSLGPCRTRWRYSSGRRHTDRSTARHHLPKTSPKSTPNCLSGVTPDRVMDDVTESKGYCCMVLHVQRKASPPSKDCKCSFIGLASGNILSCHHENSRFYETSVIGLTWSLHGGEMEEHEDNLGSISWGQTSDTSA</sequence>
<accession>A0A9P8RPB9</accession>
<dbReference type="EMBL" id="JAGPXC010000008">
    <property type="protein sequence ID" value="KAH6647703.1"/>
    <property type="molecule type" value="Genomic_DNA"/>
</dbReference>
<keyword evidence="3" id="KW-1185">Reference proteome</keyword>
<reference evidence="2" key="1">
    <citation type="journal article" date="2021" name="Nat. Commun.">
        <title>Genetic determinants of endophytism in the Arabidopsis root mycobiome.</title>
        <authorList>
            <person name="Mesny F."/>
            <person name="Miyauchi S."/>
            <person name="Thiergart T."/>
            <person name="Pickel B."/>
            <person name="Atanasova L."/>
            <person name="Karlsson M."/>
            <person name="Huettel B."/>
            <person name="Barry K.W."/>
            <person name="Haridas S."/>
            <person name="Chen C."/>
            <person name="Bauer D."/>
            <person name="Andreopoulos W."/>
            <person name="Pangilinan J."/>
            <person name="LaButti K."/>
            <person name="Riley R."/>
            <person name="Lipzen A."/>
            <person name="Clum A."/>
            <person name="Drula E."/>
            <person name="Henrissat B."/>
            <person name="Kohler A."/>
            <person name="Grigoriev I.V."/>
            <person name="Martin F.M."/>
            <person name="Hacquard S."/>
        </authorList>
    </citation>
    <scope>NUCLEOTIDE SEQUENCE</scope>
    <source>
        <strain evidence="2">MPI-SDFR-AT-0073</strain>
    </source>
</reference>
<dbReference type="RefSeq" id="XP_045954215.1">
    <property type="nucleotide sequence ID" value="XM_046096648.1"/>
</dbReference>
<organism evidence="2 3">
    <name type="scientific">Truncatella angustata</name>
    <dbReference type="NCBI Taxonomy" id="152316"/>
    <lineage>
        <taxon>Eukaryota</taxon>
        <taxon>Fungi</taxon>
        <taxon>Dikarya</taxon>
        <taxon>Ascomycota</taxon>
        <taxon>Pezizomycotina</taxon>
        <taxon>Sordariomycetes</taxon>
        <taxon>Xylariomycetidae</taxon>
        <taxon>Amphisphaeriales</taxon>
        <taxon>Sporocadaceae</taxon>
        <taxon>Truncatella</taxon>
    </lineage>
</organism>
<evidence type="ECO:0000256" key="1">
    <source>
        <dbReference type="SAM" id="MobiDB-lite"/>
    </source>
</evidence>
<feature type="compositionally biased region" description="Basic residues" evidence="1">
    <location>
        <begin position="73"/>
        <end position="85"/>
    </location>
</feature>
<evidence type="ECO:0000313" key="3">
    <source>
        <dbReference type="Proteomes" id="UP000758603"/>
    </source>
</evidence>
<name>A0A9P8RPB9_9PEZI</name>